<feature type="compositionally biased region" description="Basic and acidic residues" evidence="1">
    <location>
        <begin position="254"/>
        <end position="263"/>
    </location>
</feature>
<dbReference type="Pfam" id="PF05205">
    <property type="entry name" value="COMPASS-Shg1"/>
    <property type="match status" value="1"/>
</dbReference>
<sequence length="263" mass="29487">MPLDKNDPENQRICKATMDQYKRSGLFDKIRKEVVAQLMANESLHEQIFSDCLPMIEKVLETKNPSNATIAEANQKLKQQMVLHPVRRNTSVVAEVEKKVEVTLDVHEHIKDVERLVRKTMGLPEKQEVATPPPPPPPPALPPLAPSEAVTECAPPPPPPPPPKIEYDDEPCSSRSLFNEHIEYTVDSQEEVLMEVSDGEDDLDKTTHVSGSEGASDDDVEQSEPVVQSAPENKPSNEEAATSYNGRSKRQPKRRNDDTYVYY</sequence>
<evidence type="ECO:0000256" key="1">
    <source>
        <dbReference type="SAM" id="MobiDB-lite"/>
    </source>
</evidence>
<feature type="compositionally biased region" description="Pro residues" evidence="1">
    <location>
        <begin position="131"/>
        <end position="145"/>
    </location>
</feature>
<organism evidence="3 4">
    <name type="scientific">Steinernema hermaphroditum</name>
    <dbReference type="NCBI Taxonomy" id="289476"/>
    <lineage>
        <taxon>Eukaryota</taxon>
        <taxon>Metazoa</taxon>
        <taxon>Ecdysozoa</taxon>
        <taxon>Nematoda</taxon>
        <taxon>Chromadorea</taxon>
        <taxon>Rhabditida</taxon>
        <taxon>Tylenchina</taxon>
        <taxon>Panagrolaimomorpha</taxon>
        <taxon>Strongyloidoidea</taxon>
        <taxon>Steinernematidae</taxon>
        <taxon>Steinernema</taxon>
    </lineage>
</organism>
<feature type="compositionally biased region" description="Acidic residues" evidence="1">
    <location>
        <begin position="190"/>
        <end position="203"/>
    </location>
</feature>
<gene>
    <name evidence="3" type="ORF">QR680_002715</name>
</gene>
<comment type="caution">
    <text evidence="3">The sequence shown here is derived from an EMBL/GenBank/DDBJ whole genome shotgun (WGS) entry which is preliminary data.</text>
</comment>
<feature type="compositionally biased region" description="Pro residues" evidence="1">
    <location>
        <begin position="154"/>
        <end position="164"/>
    </location>
</feature>
<feature type="domain" description="BOD1/SHG1" evidence="2">
    <location>
        <begin position="19"/>
        <end position="105"/>
    </location>
</feature>
<protein>
    <recommendedName>
        <fullName evidence="2">BOD1/SHG1 domain-containing protein</fullName>
    </recommendedName>
</protein>
<feature type="region of interest" description="Disordered" evidence="1">
    <location>
        <begin position="190"/>
        <end position="263"/>
    </location>
</feature>
<dbReference type="AlphaFoldDB" id="A0AA39H3T4"/>
<reference evidence="3" key="1">
    <citation type="submission" date="2023-06" db="EMBL/GenBank/DDBJ databases">
        <title>Genomic analysis of the entomopathogenic nematode Steinernema hermaphroditum.</title>
        <authorList>
            <person name="Schwarz E.M."/>
            <person name="Heppert J.K."/>
            <person name="Baniya A."/>
            <person name="Schwartz H.T."/>
            <person name="Tan C.-H."/>
            <person name="Antoshechkin I."/>
            <person name="Sternberg P.W."/>
            <person name="Goodrich-Blair H."/>
            <person name="Dillman A.R."/>
        </authorList>
    </citation>
    <scope>NUCLEOTIDE SEQUENCE</scope>
    <source>
        <strain evidence="3">PS9179</strain>
        <tissue evidence="3">Whole animal</tissue>
    </source>
</reference>
<evidence type="ECO:0000259" key="2">
    <source>
        <dbReference type="Pfam" id="PF05205"/>
    </source>
</evidence>
<dbReference type="Proteomes" id="UP001175271">
    <property type="component" value="Unassembled WGS sequence"/>
</dbReference>
<evidence type="ECO:0000313" key="3">
    <source>
        <dbReference type="EMBL" id="KAK0398700.1"/>
    </source>
</evidence>
<dbReference type="InterPro" id="IPR055264">
    <property type="entry name" value="BOD1/SHG1_dom"/>
</dbReference>
<accession>A0AA39H3T4</accession>
<keyword evidence="4" id="KW-1185">Reference proteome</keyword>
<feature type="region of interest" description="Disordered" evidence="1">
    <location>
        <begin position="126"/>
        <end position="178"/>
    </location>
</feature>
<name>A0AA39H3T4_9BILA</name>
<proteinExistence type="predicted"/>
<evidence type="ECO:0000313" key="4">
    <source>
        <dbReference type="Proteomes" id="UP001175271"/>
    </source>
</evidence>
<dbReference type="EMBL" id="JAUCMV010000005">
    <property type="protein sequence ID" value="KAK0398700.1"/>
    <property type="molecule type" value="Genomic_DNA"/>
</dbReference>